<dbReference type="KEGG" id="apb:SAR116_1681"/>
<evidence type="ECO:0000313" key="2">
    <source>
        <dbReference type="Proteomes" id="UP000007460"/>
    </source>
</evidence>
<proteinExistence type="predicted"/>
<reference evidence="1 2" key="1">
    <citation type="journal article" date="2010" name="J. Bacteriol.">
        <title>Complete genome sequence of "Candidatus Puniceispirillum marinum" IMCC1322, a representative of the SAR116 clade in the Alphaproteobacteria.</title>
        <authorList>
            <person name="Oh H.M."/>
            <person name="Kwon K.K."/>
            <person name="Kang I."/>
            <person name="Kang S.G."/>
            <person name="Lee J.H."/>
            <person name="Kim S.J."/>
            <person name="Cho J.C."/>
        </authorList>
    </citation>
    <scope>NUCLEOTIDE SEQUENCE [LARGE SCALE GENOMIC DNA]</scope>
    <source>
        <strain evidence="1 2">IMCC1322</strain>
    </source>
</reference>
<dbReference type="RefSeq" id="WP_013046551.1">
    <property type="nucleotide sequence ID" value="NC_014010.1"/>
</dbReference>
<gene>
    <name evidence="1" type="ordered locus">SAR116_1681</name>
</gene>
<dbReference type="HOGENOM" id="CLU_648704_0_0_5"/>
<name>D5BUH7_PUNMI</name>
<accession>D5BUH7</accession>
<protein>
    <submittedName>
        <fullName evidence="1">DNA polymerase III, alpha subunit</fullName>
    </submittedName>
</protein>
<evidence type="ECO:0000313" key="1">
    <source>
        <dbReference type="EMBL" id="ADE39924.1"/>
    </source>
</evidence>
<keyword evidence="2" id="KW-1185">Reference proteome</keyword>
<organism evidence="1 2">
    <name type="scientific">Puniceispirillum marinum (strain IMCC1322)</name>
    <dbReference type="NCBI Taxonomy" id="488538"/>
    <lineage>
        <taxon>Bacteria</taxon>
        <taxon>Pseudomonadati</taxon>
        <taxon>Pseudomonadota</taxon>
        <taxon>Alphaproteobacteria</taxon>
        <taxon>Candidatus Puniceispirillales</taxon>
        <taxon>Candidatus Puniceispirillaceae</taxon>
        <taxon>Candidatus Puniceispirillum</taxon>
    </lineage>
</organism>
<dbReference type="AlphaFoldDB" id="D5BUH7"/>
<dbReference type="EMBL" id="CP001751">
    <property type="protein sequence ID" value="ADE39924.1"/>
    <property type="molecule type" value="Genomic_DNA"/>
</dbReference>
<sequence>MKRRDVNIKLGFTLCSMAMPNFMLKDAFAALPGSVTWGGIYLLEDKPDVMPFTRRALEMSKNDSPTGISVNKTLLQEIRNTDWSGTGINLRTGLKKKETRYGMVFGLASEKVLAKVYLPSIDSTQYILRSFGYATVYDIVERRIVSCIAVRARYFDNLPGKPDPAQMPMLFFNLLANKDQPGSLTRFMVKEVKGYPFEEKYKGKYFQVDPVIFSDFALENAATIGINTESYGDDTGFAVTTSFSENLRSPLVPYRKTSAVNREMLSEMKIVSASGDSALNTAMTLKPADCGMEITHEGWEFVITASSDTRNQVALVTRLSFRFYDKDSGETFFNQGYYGKQEFVELNNFSIARKSRLFMLHETIIDRVFSGIWSEEIRGKVFDGEETKTKSQNTFIQADADDWDMFTAESKLVLARLPRAFGS</sequence>
<dbReference type="Proteomes" id="UP000007460">
    <property type="component" value="Chromosome"/>
</dbReference>